<accession>A0A974E1W4</accession>
<evidence type="ECO:0000313" key="2">
    <source>
        <dbReference type="Proteomes" id="UP000694892"/>
    </source>
</evidence>
<dbReference type="Proteomes" id="UP000694892">
    <property type="component" value="Chromosome 1L"/>
</dbReference>
<protein>
    <submittedName>
        <fullName evidence="1">Uncharacterized protein</fullName>
    </submittedName>
</protein>
<sequence>MHIFDKLGREDLGYWWCWEIYLYNKCYLLILTHNYNCLLKTFPDTATGTVVLSLHSSGKFMVPIFLPVLCPCSLQGPMQSPVLGPMKITLAITDSENLSVITSFSSLKLSTTLTVNQSDNYQFFP</sequence>
<proteinExistence type="predicted"/>
<organism evidence="1 2">
    <name type="scientific">Xenopus laevis</name>
    <name type="common">African clawed frog</name>
    <dbReference type="NCBI Taxonomy" id="8355"/>
    <lineage>
        <taxon>Eukaryota</taxon>
        <taxon>Metazoa</taxon>
        <taxon>Chordata</taxon>
        <taxon>Craniata</taxon>
        <taxon>Vertebrata</taxon>
        <taxon>Euteleostomi</taxon>
        <taxon>Amphibia</taxon>
        <taxon>Batrachia</taxon>
        <taxon>Anura</taxon>
        <taxon>Pipoidea</taxon>
        <taxon>Pipidae</taxon>
        <taxon>Xenopodinae</taxon>
        <taxon>Xenopus</taxon>
        <taxon>Xenopus</taxon>
    </lineage>
</organism>
<gene>
    <name evidence="1" type="ORF">XELAEV_18007522mg</name>
</gene>
<evidence type="ECO:0000313" key="1">
    <source>
        <dbReference type="EMBL" id="OCU01746.1"/>
    </source>
</evidence>
<dbReference type="EMBL" id="CM004466">
    <property type="protein sequence ID" value="OCU01746.1"/>
    <property type="molecule type" value="Genomic_DNA"/>
</dbReference>
<reference evidence="2" key="1">
    <citation type="journal article" date="2016" name="Nature">
        <title>Genome evolution in the allotetraploid frog Xenopus laevis.</title>
        <authorList>
            <person name="Session A.M."/>
            <person name="Uno Y."/>
            <person name="Kwon T."/>
            <person name="Chapman J.A."/>
            <person name="Toyoda A."/>
            <person name="Takahashi S."/>
            <person name="Fukui A."/>
            <person name="Hikosaka A."/>
            <person name="Suzuki A."/>
            <person name="Kondo M."/>
            <person name="van Heeringen S.J."/>
            <person name="Quigley I."/>
            <person name="Heinz S."/>
            <person name="Ogino H."/>
            <person name="Ochi H."/>
            <person name="Hellsten U."/>
            <person name="Lyons J.B."/>
            <person name="Simakov O."/>
            <person name="Putnam N."/>
            <person name="Stites J."/>
            <person name="Kuroki Y."/>
            <person name="Tanaka T."/>
            <person name="Michiue T."/>
            <person name="Watanabe M."/>
            <person name="Bogdanovic O."/>
            <person name="Lister R."/>
            <person name="Georgiou G."/>
            <person name="Paranjpe S.S."/>
            <person name="van Kruijsbergen I."/>
            <person name="Shu S."/>
            <person name="Carlson J."/>
            <person name="Kinoshita T."/>
            <person name="Ohta Y."/>
            <person name="Mawaribuchi S."/>
            <person name="Jenkins J."/>
            <person name="Grimwood J."/>
            <person name="Schmutz J."/>
            <person name="Mitros T."/>
            <person name="Mozaffari S.V."/>
            <person name="Suzuki Y."/>
            <person name="Haramoto Y."/>
            <person name="Yamamoto T.S."/>
            <person name="Takagi C."/>
            <person name="Heald R."/>
            <person name="Miller K."/>
            <person name="Haudenschild C."/>
            <person name="Kitzman J."/>
            <person name="Nakayama T."/>
            <person name="Izutsu Y."/>
            <person name="Robert J."/>
            <person name="Fortriede J."/>
            <person name="Burns K."/>
            <person name="Lotay V."/>
            <person name="Karimi K."/>
            <person name="Yasuoka Y."/>
            <person name="Dichmann D.S."/>
            <person name="Flajnik M.F."/>
            <person name="Houston D.W."/>
            <person name="Shendure J."/>
            <person name="DuPasquier L."/>
            <person name="Vize P.D."/>
            <person name="Zorn A.M."/>
            <person name="Ito M."/>
            <person name="Marcotte E.M."/>
            <person name="Wallingford J.B."/>
            <person name="Ito Y."/>
            <person name="Asashima M."/>
            <person name="Ueno N."/>
            <person name="Matsuda Y."/>
            <person name="Veenstra G.J."/>
            <person name="Fujiyama A."/>
            <person name="Harland R.M."/>
            <person name="Taira M."/>
            <person name="Rokhsar D.S."/>
        </authorList>
    </citation>
    <scope>NUCLEOTIDE SEQUENCE [LARGE SCALE GENOMIC DNA]</scope>
    <source>
        <strain evidence="2">J</strain>
    </source>
</reference>
<name>A0A974E1W4_XENLA</name>
<dbReference type="AlphaFoldDB" id="A0A974E1W4"/>